<dbReference type="AlphaFoldDB" id="A0A8J5SKR8"/>
<protein>
    <submittedName>
        <fullName evidence="2">Uncharacterized protein</fullName>
    </submittedName>
</protein>
<feature type="compositionally biased region" description="Low complexity" evidence="1">
    <location>
        <begin position="126"/>
        <end position="141"/>
    </location>
</feature>
<evidence type="ECO:0000256" key="1">
    <source>
        <dbReference type="SAM" id="MobiDB-lite"/>
    </source>
</evidence>
<feature type="region of interest" description="Disordered" evidence="1">
    <location>
        <begin position="1"/>
        <end position="35"/>
    </location>
</feature>
<organism evidence="2 3">
    <name type="scientific">Zizania palustris</name>
    <name type="common">Northern wild rice</name>
    <dbReference type="NCBI Taxonomy" id="103762"/>
    <lineage>
        <taxon>Eukaryota</taxon>
        <taxon>Viridiplantae</taxon>
        <taxon>Streptophyta</taxon>
        <taxon>Embryophyta</taxon>
        <taxon>Tracheophyta</taxon>
        <taxon>Spermatophyta</taxon>
        <taxon>Magnoliopsida</taxon>
        <taxon>Liliopsida</taxon>
        <taxon>Poales</taxon>
        <taxon>Poaceae</taxon>
        <taxon>BOP clade</taxon>
        <taxon>Oryzoideae</taxon>
        <taxon>Oryzeae</taxon>
        <taxon>Zizaniinae</taxon>
        <taxon>Zizania</taxon>
    </lineage>
</organism>
<reference evidence="2" key="1">
    <citation type="journal article" date="2021" name="bioRxiv">
        <title>Whole Genome Assembly and Annotation of Northern Wild Rice, Zizania palustris L., Supports a Whole Genome Duplication in the Zizania Genus.</title>
        <authorList>
            <person name="Haas M."/>
            <person name="Kono T."/>
            <person name="Macchietto M."/>
            <person name="Millas R."/>
            <person name="McGilp L."/>
            <person name="Shao M."/>
            <person name="Duquette J."/>
            <person name="Hirsch C.N."/>
            <person name="Kimball J."/>
        </authorList>
    </citation>
    <scope>NUCLEOTIDE SEQUENCE</scope>
    <source>
        <tissue evidence="2">Fresh leaf tissue</tissue>
    </source>
</reference>
<proteinExistence type="predicted"/>
<gene>
    <name evidence="2" type="ORF">GUJ93_ZPchr0004g38716</name>
</gene>
<feature type="compositionally biased region" description="Low complexity" evidence="1">
    <location>
        <begin position="94"/>
        <end position="105"/>
    </location>
</feature>
<reference evidence="2" key="2">
    <citation type="submission" date="2021-02" db="EMBL/GenBank/DDBJ databases">
        <authorList>
            <person name="Kimball J.A."/>
            <person name="Haas M.W."/>
            <person name="Macchietto M."/>
            <person name="Kono T."/>
            <person name="Duquette J."/>
            <person name="Shao M."/>
        </authorList>
    </citation>
    <scope>NUCLEOTIDE SEQUENCE</scope>
    <source>
        <tissue evidence="2">Fresh leaf tissue</tissue>
    </source>
</reference>
<accession>A0A8J5SKR8</accession>
<dbReference type="Proteomes" id="UP000729402">
    <property type="component" value="Unassembled WGS sequence"/>
</dbReference>
<evidence type="ECO:0000313" key="3">
    <source>
        <dbReference type="Proteomes" id="UP000729402"/>
    </source>
</evidence>
<keyword evidence="3" id="KW-1185">Reference proteome</keyword>
<evidence type="ECO:0000313" key="2">
    <source>
        <dbReference type="EMBL" id="KAG8065078.1"/>
    </source>
</evidence>
<feature type="compositionally biased region" description="Basic residues" evidence="1">
    <location>
        <begin position="56"/>
        <end position="71"/>
    </location>
</feature>
<name>A0A8J5SKR8_ZIZPA</name>
<dbReference type="EMBL" id="JAAALK010000285">
    <property type="protein sequence ID" value="KAG8065078.1"/>
    <property type="molecule type" value="Genomic_DNA"/>
</dbReference>
<comment type="caution">
    <text evidence="2">The sequence shown here is derived from an EMBL/GenBank/DDBJ whole genome shotgun (WGS) entry which is preliminary data.</text>
</comment>
<sequence length="156" mass="16641">MPSSLSPSPARTRAPSRNPKPSAPLTSARRPPLCPDGCRLRPLVAAFSPPTSSRLALHRRSSPRPRCRRLRPLVDSRLALHRYHRHQASPESRPLAGHHAATGHPPRGPPPPQDRVVLCPGSGCTPPVSVPGQGPSSPSPVRQIFGSVISGIVSFT</sequence>
<feature type="region of interest" description="Disordered" evidence="1">
    <location>
        <begin position="48"/>
        <end position="142"/>
    </location>
</feature>